<reference evidence="1 2" key="1">
    <citation type="journal article" date="2019" name="Int. J. Syst. Evol. Microbiol.">
        <title>The Global Catalogue of Microorganisms (GCM) 10K type strain sequencing project: providing services to taxonomists for standard genome sequencing and annotation.</title>
        <authorList>
            <consortium name="The Broad Institute Genomics Platform"/>
            <consortium name="The Broad Institute Genome Sequencing Center for Infectious Disease"/>
            <person name="Wu L."/>
            <person name="Ma J."/>
        </authorList>
    </citation>
    <scope>NUCLEOTIDE SEQUENCE [LARGE SCALE GENOMIC DNA]</scope>
    <source>
        <strain evidence="1 2">CGMCC 1.10593</strain>
    </source>
</reference>
<proteinExistence type="predicted"/>
<evidence type="ECO:0000313" key="2">
    <source>
        <dbReference type="Proteomes" id="UP001597052"/>
    </source>
</evidence>
<sequence length="142" mass="16129">MNRRTFIAASSCSLLLSTAGCTDEEPLNQRNQRNVEEFCSKEWGVIVSNTSDEVRSVTVRITNDEGVDLFSDTLELEKHKDTFAGVEIDTKVQYDQQYTFEASLSENNTLNTEEVVNCGNIYIFVKESEEIGIRTEDNRDDL</sequence>
<dbReference type="AlphaFoldDB" id="A0ABD6D5F7"/>
<protein>
    <recommendedName>
        <fullName evidence="3">Lipoprotein</fullName>
    </recommendedName>
</protein>
<comment type="caution">
    <text evidence="1">The sequence shown here is derived from an EMBL/GenBank/DDBJ whole genome shotgun (WGS) entry which is preliminary data.</text>
</comment>
<dbReference type="Proteomes" id="UP001597052">
    <property type="component" value="Unassembled WGS sequence"/>
</dbReference>
<keyword evidence="2" id="KW-1185">Reference proteome</keyword>
<dbReference type="PROSITE" id="PS51257">
    <property type="entry name" value="PROKAR_LIPOPROTEIN"/>
    <property type="match status" value="1"/>
</dbReference>
<evidence type="ECO:0000313" key="1">
    <source>
        <dbReference type="EMBL" id="MFD1640960.1"/>
    </source>
</evidence>
<organism evidence="1 2">
    <name type="scientific">Halohasta litorea</name>
    <dbReference type="NCBI Taxonomy" id="869891"/>
    <lineage>
        <taxon>Archaea</taxon>
        <taxon>Methanobacteriati</taxon>
        <taxon>Methanobacteriota</taxon>
        <taxon>Stenosarchaea group</taxon>
        <taxon>Halobacteria</taxon>
        <taxon>Halobacteriales</taxon>
        <taxon>Haloferacaceae</taxon>
        <taxon>Halohasta</taxon>
    </lineage>
</organism>
<dbReference type="RefSeq" id="WP_256394649.1">
    <property type="nucleotide sequence ID" value="NZ_JANHDJ010000001.1"/>
</dbReference>
<gene>
    <name evidence="1" type="ORF">ACFSBW_03600</name>
</gene>
<dbReference type="EMBL" id="JBHUDM010000001">
    <property type="protein sequence ID" value="MFD1640960.1"/>
    <property type="molecule type" value="Genomic_DNA"/>
</dbReference>
<accession>A0ABD6D5F7</accession>
<evidence type="ECO:0008006" key="3">
    <source>
        <dbReference type="Google" id="ProtNLM"/>
    </source>
</evidence>
<name>A0ABD6D5F7_9EURY</name>